<reference evidence="2" key="1">
    <citation type="submission" date="2014-12" db="EMBL/GenBank/DDBJ databases">
        <title>Insight into the proteome of Arion vulgaris.</title>
        <authorList>
            <person name="Aradska J."/>
            <person name="Bulat T."/>
            <person name="Smidak R."/>
            <person name="Sarate P."/>
            <person name="Gangsoo J."/>
            <person name="Sialana F."/>
            <person name="Bilban M."/>
            <person name="Lubec G."/>
        </authorList>
    </citation>
    <scope>NUCLEOTIDE SEQUENCE</scope>
    <source>
        <tissue evidence="2">Skin</tissue>
    </source>
</reference>
<gene>
    <name evidence="2" type="primary">ORF46690</name>
</gene>
<name>A0A0B6Z5K9_9EUPU</name>
<dbReference type="EMBL" id="HACG01016105">
    <property type="protein sequence ID" value="CEK62970.1"/>
    <property type="molecule type" value="Transcribed_RNA"/>
</dbReference>
<organism evidence="2">
    <name type="scientific">Arion vulgaris</name>
    <dbReference type="NCBI Taxonomy" id="1028688"/>
    <lineage>
        <taxon>Eukaryota</taxon>
        <taxon>Metazoa</taxon>
        <taxon>Spiralia</taxon>
        <taxon>Lophotrochozoa</taxon>
        <taxon>Mollusca</taxon>
        <taxon>Gastropoda</taxon>
        <taxon>Heterobranchia</taxon>
        <taxon>Euthyneura</taxon>
        <taxon>Panpulmonata</taxon>
        <taxon>Eupulmonata</taxon>
        <taxon>Stylommatophora</taxon>
        <taxon>Helicina</taxon>
        <taxon>Arionoidea</taxon>
        <taxon>Arionidae</taxon>
        <taxon>Arion</taxon>
    </lineage>
</organism>
<evidence type="ECO:0000256" key="1">
    <source>
        <dbReference type="SAM" id="MobiDB-lite"/>
    </source>
</evidence>
<evidence type="ECO:0000313" key="2">
    <source>
        <dbReference type="EMBL" id="CEK62970.1"/>
    </source>
</evidence>
<protein>
    <submittedName>
        <fullName evidence="2">Uncharacterized protein</fullName>
    </submittedName>
</protein>
<feature type="region of interest" description="Disordered" evidence="1">
    <location>
        <begin position="52"/>
        <end position="75"/>
    </location>
</feature>
<feature type="compositionally biased region" description="Polar residues" evidence="1">
    <location>
        <begin position="63"/>
        <end position="73"/>
    </location>
</feature>
<feature type="non-terminal residue" evidence="2">
    <location>
        <position position="132"/>
    </location>
</feature>
<feature type="region of interest" description="Disordered" evidence="1">
    <location>
        <begin position="111"/>
        <end position="132"/>
    </location>
</feature>
<proteinExistence type="predicted"/>
<feature type="non-terminal residue" evidence="2">
    <location>
        <position position="1"/>
    </location>
</feature>
<sequence>RPNFSLIIASLERALQDDDMVSRGLPVFYVPPIINTRGLRLQDSRHILNSTRQKVAPTRGLPSATNTTPNISSDGYLEPLLTHSSRAHPHDQQHRLSLYNCNAAEAELKSSPHPSCHATNGRVVIDNGKTNN</sequence>
<dbReference type="AlphaFoldDB" id="A0A0B6Z5K9"/>
<accession>A0A0B6Z5K9</accession>